<dbReference type="Proteomes" id="UP000466514">
    <property type="component" value="Chromosome"/>
</dbReference>
<proteinExistence type="predicted"/>
<evidence type="ECO:0000313" key="3">
    <source>
        <dbReference type="Proteomes" id="UP000466514"/>
    </source>
</evidence>
<dbReference type="AlphaFoldDB" id="A0A7I7M8U5"/>
<feature type="region of interest" description="Disordered" evidence="1">
    <location>
        <begin position="90"/>
        <end position="135"/>
    </location>
</feature>
<name>A0A7I7M8U5_9MYCO</name>
<keyword evidence="3" id="KW-1185">Reference proteome</keyword>
<dbReference type="KEGG" id="mpsc:MPSYJ_21090"/>
<dbReference type="EMBL" id="AP022574">
    <property type="protein sequence ID" value="BBX68648.1"/>
    <property type="molecule type" value="Genomic_DNA"/>
</dbReference>
<accession>A0A7I7M8U5</accession>
<protein>
    <submittedName>
        <fullName evidence="2">Uncharacterized protein</fullName>
    </submittedName>
</protein>
<feature type="compositionally biased region" description="Basic and acidic residues" evidence="1">
    <location>
        <begin position="39"/>
        <end position="51"/>
    </location>
</feature>
<sequence>MGVGATVPSAIGGPTTRRRNSRHSQARDDGEPQQQSSGPERRTLLRGKAEYEAAGDDSQTGDDSRIAEDYRHVLWVGVIEKPVVRCRPHGLIRQRREKPRQQLPTLRHDAGATGRRNAAQPGIRFGRTAAVGSRS</sequence>
<evidence type="ECO:0000256" key="1">
    <source>
        <dbReference type="SAM" id="MobiDB-lite"/>
    </source>
</evidence>
<evidence type="ECO:0000313" key="2">
    <source>
        <dbReference type="EMBL" id="BBX68648.1"/>
    </source>
</evidence>
<reference evidence="2 3" key="1">
    <citation type="journal article" date="2019" name="Emerg. Microbes Infect.">
        <title>Comprehensive subspecies identification of 175 nontuberculous mycobacteria species based on 7547 genomic profiles.</title>
        <authorList>
            <person name="Matsumoto Y."/>
            <person name="Kinjo T."/>
            <person name="Motooka D."/>
            <person name="Nabeya D."/>
            <person name="Jung N."/>
            <person name="Uechi K."/>
            <person name="Horii T."/>
            <person name="Iida T."/>
            <person name="Fujita J."/>
            <person name="Nakamura S."/>
        </authorList>
    </citation>
    <scope>NUCLEOTIDE SEQUENCE [LARGE SCALE GENOMIC DNA]</scope>
    <source>
        <strain evidence="2 3">JCM 13323</strain>
    </source>
</reference>
<gene>
    <name evidence="2" type="ORF">MPSYJ_21090</name>
</gene>
<organism evidence="2 3">
    <name type="scientific">Mycolicibacterium psychrotolerans</name>
    <dbReference type="NCBI Taxonomy" id="216929"/>
    <lineage>
        <taxon>Bacteria</taxon>
        <taxon>Bacillati</taxon>
        <taxon>Actinomycetota</taxon>
        <taxon>Actinomycetes</taxon>
        <taxon>Mycobacteriales</taxon>
        <taxon>Mycobacteriaceae</taxon>
        <taxon>Mycolicibacterium</taxon>
    </lineage>
</organism>
<feature type="region of interest" description="Disordered" evidence="1">
    <location>
        <begin position="1"/>
        <end position="67"/>
    </location>
</feature>